<dbReference type="Gene3D" id="3.30.420.10">
    <property type="entry name" value="Ribonuclease H-like superfamily/Ribonuclease H"/>
    <property type="match status" value="1"/>
</dbReference>
<feature type="domain" description="RNase H type-1" evidence="1">
    <location>
        <begin position="2"/>
        <end position="122"/>
    </location>
</feature>
<keyword evidence="3" id="KW-1185">Reference proteome</keyword>
<accession>A0AAV2GI13</accession>
<dbReference type="SUPFAM" id="SSF53098">
    <property type="entry name" value="Ribonuclease H-like"/>
    <property type="match status" value="1"/>
</dbReference>
<organism evidence="2 3">
    <name type="scientific">Linum trigynum</name>
    <dbReference type="NCBI Taxonomy" id="586398"/>
    <lineage>
        <taxon>Eukaryota</taxon>
        <taxon>Viridiplantae</taxon>
        <taxon>Streptophyta</taxon>
        <taxon>Embryophyta</taxon>
        <taxon>Tracheophyta</taxon>
        <taxon>Spermatophyta</taxon>
        <taxon>Magnoliopsida</taxon>
        <taxon>eudicotyledons</taxon>
        <taxon>Gunneridae</taxon>
        <taxon>Pentapetalae</taxon>
        <taxon>rosids</taxon>
        <taxon>fabids</taxon>
        <taxon>Malpighiales</taxon>
        <taxon>Linaceae</taxon>
        <taxon>Linum</taxon>
    </lineage>
</organism>
<dbReference type="Proteomes" id="UP001497516">
    <property type="component" value="Chromosome 8"/>
</dbReference>
<dbReference type="EMBL" id="OZ034821">
    <property type="protein sequence ID" value="CAL1409358.1"/>
    <property type="molecule type" value="Genomic_DNA"/>
</dbReference>
<dbReference type="InterPro" id="IPR002156">
    <property type="entry name" value="RNaseH_domain"/>
</dbReference>
<reference evidence="2 3" key="1">
    <citation type="submission" date="2024-04" db="EMBL/GenBank/DDBJ databases">
        <authorList>
            <person name="Fracassetti M."/>
        </authorList>
    </citation>
    <scope>NUCLEOTIDE SEQUENCE [LARGE SCALE GENOMIC DNA]</scope>
</reference>
<evidence type="ECO:0000259" key="1">
    <source>
        <dbReference type="Pfam" id="PF13456"/>
    </source>
</evidence>
<dbReference type="AlphaFoldDB" id="A0AAV2GI13"/>
<dbReference type="InterPro" id="IPR036397">
    <property type="entry name" value="RNaseH_sf"/>
</dbReference>
<evidence type="ECO:0000313" key="2">
    <source>
        <dbReference type="EMBL" id="CAL1409358.1"/>
    </source>
</evidence>
<dbReference type="GO" id="GO:0003676">
    <property type="term" value="F:nucleic acid binding"/>
    <property type="evidence" value="ECO:0007669"/>
    <property type="project" value="InterPro"/>
</dbReference>
<gene>
    <name evidence="2" type="ORF">LTRI10_LOCUS48862</name>
</gene>
<dbReference type="GO" id="GO:0004523">
    <property type="term" value="F:RNA-DNA hybrid ribonuclease activity"/>
    <property type="evidence" value="ECO:0007669"/>
    <property type="project" value="InterPro"/>
</dbReference>
<dbReference type="Pfam" id="PF13456">
    <property type="entry name" value="RVT_3"/>
    <property type="match status" value="1"/>
</dbReference>
<dbReference type="InterPro" id="IPR012337">
    <property type="entry name" value="RNaseH-like_sf"/>
</dbReference>
<name>A0AAV2GI13_9ROSI</name>
<protein>
    <recommendedName>
        <fullName evidence="1">RNase H type-1 domain-containing protein</fullName>
    </recommendedName>
</protein>
<sequence length="136" mass="14914">MCDGAFRSDIQKASIVIIIKDAHGKIYDGRAEKIHYRAFATAEAFAILEVVKLAAQEENAILIISNCKCVVDAIGKPLEECPIGFEASMAAIQGLLNESDWCNVAFQSRSVVKEADFKAKKACNNTLLPDWIASFF</sequence>
<evidence type="ECO:0000313" key="3">
    <source>
        <dbReference type="Proteomes" id="UP001497516"/>
    </source>
</evidence>
<proteinExistence type="predicted"/>